<protein>
    <submittedName>
        <fullName evidence="1">Uncharacterized protein</fullName>
    </submittedName>
</protein>
<gene>
    <name evidence="1" type="ORF">CE91St55_27080</name>
</gene>
<dbReference type="EMBL" id="BQNJ01000001">
    <property type="protein sequence ID" value="GKH00727.1"/>
    <property type="molecule type" value="Genomic_DNA"/>
</dbReference>
<organism evidence="1 2">
    <name type="scientific">Hungatella hathewayi</name>
    <dbReference type="NCBI Taxonomy" id="154046"/>
    <lineage>
        <taxon>Bacteria</taxon>
        <taxon>Bacillati</taxon>
        <taxon>Bacillota</taxon>
        <taxon>Clostridia</taxon>
        <taxon>Lachnospirales</taxon>
        <taxon>Lachnospiraceae</taxon>
        <taxon>Hungatella</taxon>
    </lineage>
</organism>
<reference evidence="1" key="1">
    <citation type="submission" date="2022-01" db="EMBL/GenBank/DDBJ databases">
        <title>Novel bile acid biosynthetic pathways are enriched in the microbiome of centenarians.</title>
        <authorList>
            <person name="Sato Y."/>
            <person name="Atarashi K."/>
            <person name="Plichta R.D."/>
            <person name="Arai Y."/>
            <person name="Sasajima S."/>
            <person name="Kearney M.S."/>
            <person name="Suda W."/>
            <person name="Takeshita K."/>
            <person name="Sasaki T."/>
            <person name="Okamoto S."/>
            <person name="Skelly N.A."/>
            <person name="Okamura Y."/>
            <person name="Vlamakis H."/>
            <person name="Li Y."/>
            <person name="Tanoue T."/>
            <person name="Takei H."/>
            <person name="Nittono H."/>
            <person name="Narushima S."/>
            <person name="Irie J."/>
            <person name="Itoh H."/>
            <person name="Moriya K."/>
            <person name="Sugiura Y."/>
            <person name="Suematsu M."/>
            <person name="Moritoki N."/>
            <person name="Shibata S."/>
            <person name="Littman R.D."/>
            <person name="Fischbach A.M."/>
            <person name="Uwamino Y."/>
            <person name="Inoue T."/>
            <person name="Honda A."/>
            <person name="Hattori M."/>
            <person name="Murai T."/>
            <person name="Xavier J.R."/>
            <person name="Hirose N."/>
            <person name="Honda K."/>
        </authorList>
    </citation>
    <scope>NUCLEOTIDE SEQUENCE</scope>
    <source>
        <strain evidence="1">CE91-St55</strain>
    </source>
</reference>
<comment type="caution">
    <text evidence="1">The sequence shown here is derived from an EMBL/GenBank/DDBJ whole genome shotgun (WGS) entry which is preliminary data.</text>
</comment>
<dbReference type="AlphaFoldDB" id="A0AA37NJY8"/>
<dbReference type="Proteomes" id="UP001055091">
    <property type="component" value="Unassembled WGS sequence"/>
</dbReference>
<accession>A0AA37NJY8</accession>
<name>A0AA37NJY8_9FIRM</name>
<dbReference type="RefSeq" id="WP_182284128.1">
    <property type="nucleotide sequence ID" value="NZ_BQNJ01000001.1"/>
</dbReference>
<evidence type="ECO:0000313" key="1">
    <source>
        <dbReference type="EMBL" id="GKH00727.1"/>
    </source>
</evidence>
<sequence>MIKLPKINAAKAAKASLPYVVMGVLVTKLGEAYRLTSGGDVLDKVHGYIPAFLLHAGARCQRNKRSVAFS</sequence>
<proteinExistence type="predicted"/>
<evidence type="ECO:0000313" key="2">
    <source>
        <dbReference type="Proteomes" id="UP001055091"/>
    </source>
</evidence>